<dbReference type="InterPro" id="IPR007751">
    <property type="entry name" value="DUF676_lipase-like"/>
</dbReference>
<evidence type="ECO:0000259" key="2">
    <source>
        <dbReference type="Pfam" id="PF05057"/>
    </source>
</evidence>
<protein>
    <recommendedName>
        <fullName evidence="2">DUF676 domain-containing protein</fullName>
    </recommendedName>
</protein>
<comment type="caution">
    <text evidence="3">The sequence shown here is derived from an EMBL/GenBank/DDBJ whole genome shotgun (WGS) entry which is preliminary data.</text>
</comment>
<keyword evidence="4" id="KW-1185">Reference proteome</keyword>
<feature type="region of interest" description="Disordered" evidence="1">
    <location>
        <begin position="261"/>
        <end position="313"/>
    </location>
</feature>
<dbReference type="EMBL" id="CAMPGE010024829">
    <property type="protein sequence ID" value="CAI2382646.1"/>
    <property type="molecule type" value="Genomic_DNA"/>
</dbReference>
<dbReference type="Proteomes" id="UP001295684">
    <property type="component" value="Unassembled WGS sequence"/>
</dbReference>
<gene>
    <name evidence="3" type="ORF">ECRASSUSDP1_LOCUS24124</name>
</gene>
<evidence type="ECO:0000256" key="1">
    <source>
        <dbReference type="SAM" id="MobiDB-lite"/>
    </source>
</evidence>
<proteinExistence type="predicted"/>
<feature type="compositionally biased region" description="Basic and acidic residues" evidence="1">
    <location>
        <begin position="286"/>
        <end position="296"/>
    </location>
</feature>
<dbReference type="AlphaFoldDB" id="A0AAD1Y020"/>
<dbReference type="Pfam" id="PF05057">
    <property type="entry name" value="DUF676"/>
    <property type="match status" value="1"/>
</dbReference>
<name>A0AAD1Y020_EUPCR</name>
<evidence type="ECO:0000313" key="3">
    <source>
        <dbReference type="EMBL" id="CAI2382646.1"/>
    </source>
</evidence>
<dbReference type="PANTHER" id="PTHR12482:SF5">
    <property type="entry name" value="DUF676 DOMAIN-CONTAINING PROTEIN"/>
    <property type="match status" value="1"/>
</dbReference>
<dbReference type="PANTHER" id="PTHR12482">
    <property type="entry name" value="LIPASE ROG1-RELATED-RELATED"/>
    <property type="match status" value="1"/>
</dbReference>
<feature type="domain" description="DUF676" evidence="2">
    <location>
        <begin position="485"/>
        <end position="668"/>
    </location>
</feature>
<accession>A0AAD1Y020</accession>
<sequence>MKNFKNILVPPDEEDRCKISFSLRGFLKEDKKEKSIKPKVLNLARNTKSLTYRKGSKSFKISKDLSFTTTGTNCDTYNAQYSINEGVLLPVITSLPNTVLQDLYKAPTHCYISTTCHITQATHLSSTCTVTIPLKPGCWYKEVIFHVPVKLELMVMVSWAGAEPARALAQRLVDEKEHATREWVMAKVLQQERLVEEVGTGKGVKRSKGRGLREVLERGEEGFGKEEEKGVELGSEGNKKKQFFKVMPKVVEDHEECMGTDWSDCCGSGSENHEEYTPKLNIKDFPQARRTKETRPKNRRSSSKNSLAIPSTPNSFLTTNAASFSMTFKRNSTSLKNAFSSLSAHKSSFMLKTPSLHNKEQMKKVQEWLDKWFKETKKEIERAVKKISKDKHFSKLKSKYYGYLERGYDKFIGEKVHSERSIGCVVKNPMQGVLYQARMIREEAKDMDKWEIADIESSNKYSIPVLIETSGFLKDSTARKSPAHQYHIFILLHGLDASHLNMIKLMKHISIACENVEFILPQAMDKKNSRQSIQKSAEDITAEITEHLDNNFEIEDVSGISFICHSLGGIVAREVICRLKKFQEKFCCYFSMATPHLGAVHQKSLVKIGMWFMKMFNKTGAFSQLELADAKAPEDCFLYKLSEKECFSKFDHVYFFCSPEDSLCPYFSARAQIFEDSKEDTKHSAEIAQNIFNDCTEYNDVSLDNSSFSDFIPKSEREDCIINRTIVDVVFDDTEEYNFIVNKQDHIGFTDNDYFCSMFAHRYIKKICS</sequence>
<evidence type="ECO:0000313" key="4">
    <source>
        <dbReference type="Proteomes" id="UP001295684"/>
    </source>
</evidence>
<dbReference type="InterPro" id="IPR029058">
    <property type="entry name" value="AB_hydrolase_fold"/>
</dbReference>
<dbReference type="Gene3D" id="3.40.50.1820">
    <property type="entry name" value="alpha/beta hydrolase"/>
    <property type="match status" value="1"/>
</dbReference>
<reference evidence="3" key="1">
    <citation type="submission" date="2023-07" db="EMBL/GenBank/DDBJ databases">
        <authorList>
            <consortium name="AG Swart"/>
            <person name="Singh M."/>
            <person name="Singh A."/>
            <person name="Seah K."/>
            <person name="Emmerich C."/>
        </authorList>
    </citation>
    <scope>NUCLEOTIDE SEQUENCE</scope>
    <source>
        <strain evidence="3">DP1</strain>
    </source>
</reference>
<organism evidence="3 4">
    <name type="scientific">Euplotes crassus</name>
    <dbReference type="NCBI Taxonomy" id="5936"/>
    <lineage>
        <taxon>Eukaryota</taxon>
        <taxon>Sar</taxon>
        <taxon>Alveolata</taxon>
        <taxon>Ciliophora</taxon>
        <taxon>Intramacronucleata</taxon>
        <taxon>Spirotrichea</taxon>
        <taxon>Hypotrichia</taxon>
        <taxon>Euplotida</taxon>
        <taxon>Euplotidae</taxon>
        <taxon>Moneuplotes</taxon>
    </lineage>
</organism>
<dbReference type="SUPFAM" id="SSF53474">
    <property type="entry name" value="alpha/beta-Hydrolases"/>
    <property type="match status" value="1"/>
</dbReference>
<dbReference type="InterPro" id="IPR044294">
    <property type="entry name" value="Lipase-like"/>
</dbReference>